<evidence type="ECO:0000256" key="5">
    <source>
        <dbReference type="ARBA" id="ARBA00023002"/>
    </source>
</evidence>
<comment type="caution">
    <text evidence="7">The sequence shown here is derived from an EMBL/GenBank/DDBJ whole genome shotgun (WGS) entry which is preliminary data.</text>
</comment>
<keyword evidence="4" id="KW-0274">FAD</keyword>
<dbReference type="SUPFAM" id="SSF51905">
    <property type="entry name" value="FAD/NAD(P)-binding domain"/>
    <property type="match status" value="1"/>
</dbReference>
<comment type="cofactor">
    <cofactor evidence="1">
        <name>FAD</name>
        <dbReference type="ChEBI" id="CHEBI:57692"/>
    </cofactor>
</comment>
<dbReference type="InterPro" id="IPR036188">
    <property type="entry name" value="FAD/NAD-bd_sf"/>
</dbReference>
<evidence type="ECO:0000313" key="7">
    <source>
        <dbReference type="EMBL" id="GFF17186.1"/>
    </source>
</evidence>
<feature type="domain" description="Glucose-methanol-choline oxidoreductase C-terminal" evidence="6">
    <location>
        <begin position="106"/>
        <end position="144"/>
    </location>
</feature>
<accession>A0A5M3Z160</accession>
<dbReference type="EMBL" id="BLJY01000006">
    <property type="protein sequence ID" value="GFF17186.1"/>
    <property type="molecule type" value="Genomic_DNA"/>
</dbReference>
<dbReference type="InterPro" id="IPR012132">
    <property type="entry name" value="GMC_OxRdtase"/>
</dbReference>
<dbReference type="GO" id="GO:0050660">
    <property type="term" value="F:flavin adenine dinucleotide binding"/>
    <property type="evidence" value="ECO:0007669"/>
    <property type="project" value="InterPro"/>
</dbReference>
<dbReference type="AlphaFoldDB" id="A0A5M3Z160"/>
<evidence type="ECO:0000256" key="2">
    <source>
        <dbReference type="ARBA" id="ARBA00010790"/>
    </source>
</evidence>
<dbReference type="Gene3D" id="3.30.560.10">
    <property type="entry name" value="Glucose Oxidase, domain 3"/>
    <property type="match status" value="1"/>
</dbReference>
<evidence type="ECO:0000256" key="1">
    <source>
        <dbReference type="ARBA" id="ARBA00001974"/>
    </source>
</evidence>
<dbReference type="GO" id="GO:0016614">
    <property type="term" value="F:oxidoreductase activity, acting on CH-OH group of donors"/>
    <property type="evidence" value="ECO:0007669"/>
    <property type="project" value="InterPro"/>
</dbReference>
<evidence type="ECO:0000259" key="6">
    <source>
        <dbReference type="Pfam" id="PF05199"/>
    </source>
</evidence>
<sequence length="487" mass="53038">MTPTRHRRSADIQFIGTPAYFNAAAGGNCSKIMTGPRDGHNAGYSVVVSNMYPLSRGSVHVRTSSPVDAPAIDPGFLSYPVDINVLAAGIAFQIESSNARRPGTTFVADERLRVKGVRRLRVVDASVMPMQVSAAIMATVYAIAEKASDIIKGEYRFGAVLSRHTNTYTDPATGTAIDYGVQAYWKISVTRGYLAYLGVPTPQYTGDARTDIYADFQTGARVTVNSSSNYTMYIQQLQRYPYPEYKKYGLEDVGYNVYYGAQGLSNVLDQLTVNVFKTFDGSFIDALHGGDVKGLHTNGEIYTRAAVRLGADVLFSSQVVAASQPANGTGVWLVVQTPTGHKLIMASKLLVSIPPLLENMQPFDLTERERELFSRWKFSGSPYAMQEAAVKADIVEVIGLLWSTVEAKTTSVPQAVALNSHTPFKLVVDAEAIRGGFYGDIAGLQGYRNMYLVYGSGGDFAQFGDLVKFHGGVIAGDDRMRIHRSTD</sequence>
<keyword evidence="8" id="KW-1185">Reference proteome</keyword>
<dbReference type="PANTHER" id="PTHR11552:SF201">
    <property type="entry name" value="GLUCOSE-METHANOL-CHOLINE OXIDOREDUCTASE N-TERMINAL DOMAIN-CONTAINING PROTEIN"/>
    <property type="match status" value="1"/>
</dbReference>
<proteinExistence type="inferred from homology"/>
<dbReference type="OrthoDB" id="68575at2759"/>
<dbReference type="InterPro" id="IPR007867">
    <property type="entry name" value="GMC_OxRtase_C"/>
</dbReference>
<comment type="similarity">
    <text evidence="2">Belongs to the GMC oxidoreductase family.</text>
</comment>
<dbReference type="PANTHER" id="PTHR11552">
    <property type="entry name" value="GLUCOSE-METHANOL-CHOLINE GMC OXIDOREDUCTASE"/>
    <property type="match status" value="1"/>
</dbReference>
<evidence type="ECO:0000256" key="3">
    <source>
        <dbReference type="ARBA" id="ARBA00022630"/>
    </source>
</evidence>
<organism evidence="7 8">
    <name type="scientific">Aspergillus terreus</name>
    <dbReference type="NCBI Taxonomy" id="33178"/>
    <lineage>
        <taxon>Eukaryota</taxon>
        <taxon>Fungi</taxon>
        <taxon>Dikarya</taxon>
        <taxon>Ascomycota</taxon>
        <taxon>Pezizomycotina</taxon>
        <taxon>Eurotiomycetes</taxon>
        <taxon>Eurotiomycetidae</taxon>
        <taxon>Eurotiales</taxon>
        <taxon>Aspergillaceae</taxon>
        <taxon>Aspergillus</taxon>
        <taxon>Aspergillus subgen. Circumdati</taxon>
    </lineage>
</organism>
<gene>
    <name evidence="7" type="ORF">ATEIFO6365_0006052300</name>
</gene>
<dbReference type="SUPFAM" id="SSF54373">
    <property type="entry name" value="FAD-linked reductases, C-terminal domain"/>
    <property type="match status" value="1"/>
</dbReference>
<dbReference type="Proteomes" id="UP000452235">
    <property type="component" value="Unassembled WGS sequence"/>
</dbReference>
<dbReference type="Gene3D" id="3.50.50.60">
    <property type="entry name" value="FAD/NAD(P)-binding domain"/>
    <property type="match status" value="1"/>
</dbReference>
<reference evidence="7 8" key="1">
    <citation type="submission" date="2020-01" db="EMBL/GenBank/DDBJ databases">
        <title>Aspergillus terreus IFO 6365 whole genome shotgun sequence.</title>
        <authorList>
            <person name="Kanamasa S."/>
            <person name="Takahashi H."/>
        </authorList>
    </citation>
    <scope>NUCLEOTIDE SEQUENCE [LARGE SCALE GENOMIC DNA]</scope>
    <source>
        <strain evidence="7 8">IFO 6365</strain>
    </source>
</reference>
<keyword evidence="5" id="KW-0560">Oxidoreductase</keyword>
<evidence type="ECO:0000256" key="4">
    <source>
        <dbReference type="ARBA" id="ARBA00022827"/>
    </source>
</evidence>
<keyword evidence="3" id="KW-0285">Flavoprotein</keyword>
<evidence type="ECO:0000313" key="8">
    <source>
        <dbReference type="Proteomes" id="UP000452235"/>
    </source>
</evidence>
<protein>
    <submittedName>
        <fullName evidence="7">Beta-cyclopiazonate dehydrogenase</fullName>
    </submittedName>
</protein>
<dbReference type="Pfam" id="PF05199">
    <property type="entry name" value="GMC_oxred_C"/>
    <property type="match status" value="1"/>
</dbReference>
<name>A0A5M3Z160_ASPTE</name>
<dbReference type="VEuPathDB" id="FungiDB:ATEG_03289"/>